<organism evidence="2 3">
    <name type="scientific">Pedobacter metabolipauper</name>
    <dbReference type="NCBI Taxonomy" id="425513"/>
    <lineage>
        <taxon>Bacteria</taxon>
        <taxon>Pseudomonadati</taxon>
        <taxon>Bacteroidota</taxon>
        <taxon>Sphingobacteriia</taxon>
        <taxon>Sphingobacteriales</taxon>
        <taxon>Sphingobacteriaceae</taxon>
        <taxon>Pedobacter</taxon>
    </lineage>
</organism>
<dbReference type="GO" id="GO:0008236">
    <property type="term" value="F:serine-type peptidase activity"/>
    <property type="evidence" value="ECO:0007669"/>
    <property type="project" value="InterPro"/>
</dbReference>
<gene>
    <name evidence="2" type="ORF">ATK78_4370</name>
</gene>
<sequence>MNNRNIYQLIISILMIGALGSCKKDAHISDDTDPVISPATGTRMQFTLDSIFLYARQIYLWNEVLPDYNTFNPRVKYDGMASDLSAFKKELFDISQLKLNTATGLPFELPVTAGNPKYSNLLTGRSIPGSSAEAGPATGSVILKSLMVNPGANSAAYIALGSFPLLSTVKPDLDRVFSEFAAASPQNLIIDLRSNAGGYVETAEYIADLTAPSALTGKVMFTEQFNALMQGGKATILKYQPYLDNAGKPIIYKGRNTTMADVDYTEAGNTFKFNKKGNLETIKNIYFIVSPKTASASELLINSLKPYFNVRLIGEKTYGKPVGFFGINIDKYSVYLPSFLILNAQGKADYFDGITPDVFVKGESNPTLGDPNEGCLSKVLDLINGIPVTMTSTPTADKKISAVNQNTGLIATGQDPVKTLGLIEHRQKLKP</sequence>
<dbReference type="GO" id="GO:0006508">
    <property type="term" value="P:proteolysis"/>
    <property type="evidence" value="ECO:0007669"/>
    <property type="project" value="InterPro"/>
</dbReference>
<evidence type="ECO:0000313" key="2">
    <source>
        <dbReference type="EMBL" id="TDQ06711.1"/>
    </source>
</evidence>
<dbReference type="GO" id="GO:0030288">
    <property type="term" value="C:outer membrane-bounded periplasmic space"/>
    <property type="evidence" value="ECO:0007669"/>
    <property type="project" value="TreeGrafter"/>
</dbReference>
<dbReference type="InterPro" id="IPR005151">
    <property type="entry name" value="Tail-specific_protease"/>
</dbReference>
<comment type="caution">
    <text evidence="2">The sequence shown here is derived from an EMBL/GenBank/DDBJ whole genome shotgun (WGS) entry which is preliminary data.</text>
</comment>
<reference evidence="2 3" key="1">
    <citation type="submission" date="2019-03" db="EMBL/GenBank/DDBJ databases">
        <title>Genomic Encyclopedia of Archaeal and Bacterial Type Strains, Phase II (KMG-II): from individual species to whole genera.</title>
        <authorList>
            <person name="Goeker M."/>
        </authorList>
    </citation>
    <scope>NUCLEOTIDE SEQUENCE [LARGE SCALE GENOMIC DNA]</scope>
    <source>
        <strain evidence="2 3">DSM 19035</strain>
    </source>
</reference>
<dbReference type="PROSITE" id="PS51257">
    <property type="entry name" value="PROKAR_LIPOPROTEIN"/>
    <property type="match status" value="1"/>
</dbReference>
<dbReference type="GO" id="GO:0004175">
    <property type="term" value="F:endopeptidase activity"/>
    <property type="evidence" value="ECO:0007669"/>
    <property type="project" value="TreeGrafter"/>
</dbReference>
<dbReference type="RefSeq" id="WP_133578156.1">
    <property type="nucleotide sequence ID" value="NZ_SNYC01000008.1"/>
</dbReference>
<proteinExistence type="predicted"/>
<evidence type="ECO:0000313" key="3">
    <source>
        <dbReference type="Proteomes" id="UP000295620"/>
    </source>
</evidence>
<dbReference type="OrthoDB" id="7168509at2"/>
<dbReference type="PANTHER" id="PTHR32060:SF30">
    <property type="entry name" value="CARBOXY-TERMINAL PROCESSING PROTEASE CTPA"/>
    <property type="match status" value="1"/>
</dbReference>
<dbReference type="AlphaFoldDB" id="A0A4R6SSF4"/>
<dbReference type="GO" id="GO:0007165">
    <property type="term" value="P:signal transduction"/>
    <property type="evidence" value="ECO:0007669"/>
    <property type="project" value="TreeGrafter"/>
</dbReference>
<keyword evidence="3" id="KW-1185">Reference proteome</keyword>
<dbReference type="InterPro" id="IPR029045">
    <property type="entry name" value="ClpP/crotonase-like_dom_sf"/>
</dbReference>
<dbReference type="Pfam" id="PF03572">
    <property type="entry name" value="Peptidase_S41"/>
    <property type="match status" value="1"/>
</dbReference>
<accession>A0A4R6SSF4</accession>
<name>A0A4R6SSF4_9SPHI</name>
<dbReference type="Gene3D" id="3.90.226.10">
    <property type="entry name" value="2-enoyl-CoA Hydratase, Chain A, domain 1"/>
    <property type="match status" value="1"/>
</dbReference>
<dbReference type="PANTHER" id="PTHR32060">
    <property type="entry name" value="TAIL-SPECIFIC PROTEASE"/>
    <property type="match status" value="1"/>
</dbReference>
<dbReference type="SUPFAM" id="SSF52096">
    <property type="entry name" value="ClpP/crotonase"/>
    <property type="match status" value="1"/>
</dbReference>
<evidence type="ECO:0000259" key="1">
    <source>
        <dbReference type="Pfam" id="PF03572"/>
    </source>
</evidence>
<dbReference type="EMBL" id="SNYC01000008">
    <property type="protein sequence ID" value="TDQ06711.1"/>
    <property type="molecule type" value="Genomic_DNA"/>
</dbReference>
<feature type="domain" description="Tail specific protease" evidence="1">
    <location>
        <begin position="156"/>
        <end position="358"/>
    </location>
</feature>
<dbReference type="Proteomes" id="UP000295620">
    <property type="component" value="Unassembled WGS sequence"/>
</dbReference>
<protein>
    <submittedName>
        <fullName evidence="2">Peptidase S41-like protein</fullName>
    </submittedName>
</protein>
<dbReference type="CDD" id="cd07561">
    <property type="entry name" value="Peptidase_S41_CPP_like"/>
    <property type="match status" value="1"/>
</dbReference>